<dbReference type="InterPro" id="IPR000182">
    <property type="entry name" value="GNAT_dom"/>
</dbReference>
<dbReference type="EMBL" id="AIMB01000007">
    <property type="protein sequence ID" value="EJF90529.1"/>
    <property type="molecule type" value="Genomic_DNA"/>
</dbReference>
<dbReference type="eggNOG" id="COG1670">
    <property type="taxonomic scope" value="Bacteria"/>
</dbReference>
<dbReference type="PATRIC" id="fig|1094558.3.peg.1017"/>
<keyword evidence="1" id="KW-0808">Transferase</keyword>
<gene>
    <name evidence="5" type="ORF">ME5_00930</name>
</gene>
<protein>
    <recommendedName>
        <fullName evidence="4">N-acetyltransferase domain-containing protein</fullName>
    </recommendedName>
</protein>
<dbReference type="HOGENOM" id="CLU_013985_40_1_5"/>
<dbReference type="RefSeq" id="WP_008038909.1">
    <property type="nucleotide sequence ID" value="NZ_JH725147.1"/>
</dbReference>
<evidence type="ECO:0000256" key="3">
    <source>
        <dbReference type="ARBA" id="ARBA00038502"/>
    </source>
</evidence>
<dbReference type="InterPro" id="IPR016181">
    <property type="entry name" value="Acyl_CoA_acyltransferase"/>
</dbReference>
<dbReference type="Pfam" id="PF13302">
    <property type="entry name" value="Acetyltransf_3"/>
    <property type="match status" value="1"/>
</dbReference>
<keyword evidence="6" id="KW-1185">Reference proteome</keyword>
<evidence type="ECO:0000259" key="4">
    <source>
        <dbReference type="PROSITE" id="PS51186"/>
    </source>
</evidence>
<dbReference type="PANTHER" id="PTHR43792">
    <property type="entry name" value="GNAT FAMILY, PUTATIVE (AFU_ORTHOLOGUE AFUA_3G00765)-RELATED-RELATED"/>
    <property type="match status" value="1"/>
</dbReference>
<keyword evidence="2" id="KW-0012">Acyltransferase</keyword>
<dbReference type="InterPro" id="IPR051531">
    <property type="entry name" value="N-acetyltransferase"/>
</dbReference>
<comment type="caution">
    <text evidence="5">The sequence shown here is derived from an EMBL/GenBank/DDBJ whole genome shotgun (WGS) entry which is preliminary data.</text>
</comment>
<evidence type="ECO:0000313" key="6">
    <source>
        <dbReference type="Proteomes" id="UP000008952"/>
    </source>
</evidence>
<dbReference type="GO" id="GO:0005737">
    <property type="term" value="C:cytoplasm"/>
    <property type="evidence" value="ECO:0007669"/>
    <property type="project" value="TreeGrafter"/>
</dbReference>
<organism evidence="5 6">
    <name type="scientific">Bartonella tamiae Th239</name>
    <dbReference type="NCBI Taxonomy" id="1094558"/>
    <lineage>
        <taxon>Bacteria</taxon>
        <taxon>Pseudomonadati</taxon>
        <taxon>Pseudomonadota</taxon>
        <taxon>Alphaproteobacteria</taxon>
        <taxon>Hyphomicrobiales</taxon>
        <taxon>Bartonellaceae</taxon>
        <taxon>Bartonella</taxon>
    </lineage>
</organism>
<dbReference type="OrthoDB" id="9801669at2"/>
<dbReference type="PROSITE" id="PS51186">
    <property type="entry name" value="GNAT"/>
    <property type="match status" value="1"/>
</dbReference>
<comment type="similarity">
    <text evidence="3">Belongs to the acetyltransferase family. RimJ subfamily.</text>
</comment>
<evidence type="ECO:0000256" key="1">
    <source>
        <dbReference type="ARBA" id="ARBA00022679"/>
    </source>
</evidence>
<reference evidence="5 6" key="1">
    <citation type="submission" date="2012-03" db="EMBL/GenBank/DDBJ databases">
        <title>The Genome Sequence of Bartonella tamiae Th239.</title>
        <authorList>
            <consortium name="The Broad Institute Genome Sequencing Platform"/>
            <consortium name="The Broad Institute Genome Sequencing Center for Infectious Disease"/>
            <person name="Feldgarden M."/>
            <person name="Kirby J."/>
            <person name="Kosoy M."/>
            <person name="Birtles R."/>
            <person name="Probert W.S."/>
            <person name="Chiaraviglio L."/>
            <person name="Young S.K."/>
            <person name="Zeng Q."/>
            <person name="Gargeya S."/>
            <person name="Fitzgerald M."/>
            <person name="Haas B."/>
            <person name="Abouelleil A."/>
            <person name="Alvarado L."/>
            <person name="Arachchi H.M."/>
            <person name="Berlin A."/>
            <person name="Chapman S.B."/>
            <person name="Gearin G."/>
            <person name="Goldberg J."/>
            <person name="Griggs A."/>
            <person name="Gujja S."/>
            <person name="Hansen M."/>
            <person name="Heiman D."/>
            <person name="Howarth C."/>
            <person name="Larimer J."/>
            <person name="Lui A."/>
            <person name="MacDonald P.J.P."/>
            <person name="McCowen C."/>
            <person name="Montmayeur A."/>
            <person name="Murphy C."/>
            <person name="Neiman D."/>
            <person name="Pearson M."/>
            <person name="Priest M."/>
            <person name="Roberts A."/>
            <person name="Saif S."/>
            <person name="Shea T."/>
            <person name="Sisk P."/>
            <person name="Stolte C."/>
            <person name="Sykes S."/>
            <person name="Wortman J."/>
            <person name="Nusbaum C."/>
            <person name="Birren B."/>
        </authorList>
    </citation>
    <scope>NUCLEOTIDE SEQUENCE [LARGE SCALE GENOMIC DNA]</scope>
    <source>
        <strain evidence="5 6">Th239</strain>
    </source>
</reference>
<dbReference type="SUPFAM" id="SSF55729">
    <property type="entry name" value="Acyl-CoA N-acyltransferases (Nat)"/>
    <property type="match status" value="1"/>
</dbReference>
<proteinExistence type="inferred from homology"/>
<evidence type="ECO:0000313" key="5">
    <source>
        <dbReference type="EMBL" id="EJF90529.1"/>
    </source>
</evidence>
<dbReference type="PANTHER" id="PTHR43792:SF8">
    <property type="entry name" value="[RIBOSOMAL PROTEIN US5]-ALANINE N-ACETYLTRANSFERASE"/>
    <property type="match status" value="1"/>
</dbReference>
<dbReference type="STRING" id="1094558.ME5_00930"/>
<accession>J0R4F0</accession>
<dbReference type="Proteomes" id="UP000008952">
    <property type="component" value="Unassembled WGS sequence"/>
</dbReference>
<dbReference type="AlphaFoldDB" id="J0R4F0"/>
<sequence length="213" mass="24842">MQKGNGLFKKSLRRQKPESLPSHFILQANKIYLRPPHIDDYKAWSQLRVESRSFLEPWEPLWPCNAHSYQRYKVYLNNYLDGRKKDQFYIFFIFDKIFGNLIGGISIGNIRRSVIQSGDIGYWCGEKFSGKGFMLESLHCLITFAFQQLKLHRIQAASIPTNLRSMRLLEKAGFSQEGLLKDYVKINGEWRDHILYAMLESEQPAKASESEAL</sequence>
<name>J0R4F0_9HYPH</name>
<feature type="domain" description="N-acetyltransferase" evidence="4">
    <location>
        <begin position="31"/>
        <end position="201"/>
    </location>
</feature>
<evidence type="ECO:0000256" key="2">
    <source>
        <dbReference type="ARBA" id="ARBA00023315"/>
    </source>
</evidence>
<dbReference type="Gene3D" id="3.40.630.30">
    <property type="match status" value="1"/>
</dbReference>
<dbReference type="GO" id="GO:0008999">
    <property type="term" value="F:protein-N-terminal-alanine acetyltransferase activity"/>
    <property type="evidence" value="ECO:0007669"/>
    <property type="project" value="TreeGrafter"/>
</dbReference>